<dbReference type="GO" id="GO:0007142">
    <property type="term" value="P:male meiosis II"/>
    <property type="evidence" value="ECO:0007669"/>
    <property type="project" value="InterPro"/>
</dbReference>
<gene>
    <name evidence="2" type="ORF">Nepgr_012326</name>
</gene>
<dbReference type="AlphaFoldDB" id="A0AAD3XN91"/>
<dbReference type="Proteomes" id="UP001279734">
    <property type="component" value="Unassembled WGS sequence"/>
</dbReference>
<feature type="region of interest" description="Disordered" evidence="1">
    <location>
        <begin position="337"/>
        <end position="356"/>
    </location>
</feature>
<accession>A0AAD3XN91</accession>
<evidence type="ECO:0000313" key="2">
    <source>
        <dbReference type="EMBL" id="GMH10485.1"/>
    </source>
</evidence>
<dbReference type="EMBL" id="BSYO01000010">
    <property type="protein sequence ID" value="GMH10485.1"/>
    <property type="molecule type" value="Genomic_DNA"/>
</dbReference>
<keyword evidence="3" id="KW-1185">Reference proteome</keyword>
<dbReference type="InterPro" id="IPR039300">
    <property type="entry name" value="JASON"/>
</dbReference>
<reference evidence="2" key="1">
    <citation type="submission" date="2023-05" db="EMBL/GenBank/DDBJ databases">
        <title>Nepenthes gracilis genome sequencing.</title>
        <authorList>
            <person name="Fukushima K."/>
        </authorList>
    </citation>
    <scope>NUCLEOTIDE SEQUENCE</scope>
    <source>
        <strain evidence="2">SING2019-196</strain>
    </source>
</reference>
<organism evidence="2 3">
    <name type="scientific">Nepenthes gracilis</name>
    <name type="common">Slender pitcher plant</name>
    <dbReference type="NCBI Taxonomy" id="150966"/>
    <lineage>
        <taxon>Eukaryota</taxon>
        <taxon>Viridiplantae</taxon>
        <taxon>Streptophyta</taxon>
        <taxon>Embryophyta</taxon>
        <taxon>Tracheophyta</taxon>
        <taxon>Spermatophyta</taxon>
        <taxon>Magnoliopsida</taxon>
        <taxon>eudicotyledons</taxon>
        <taxon>Gunneridae</taxon>
        <taxon>Pentapetalae</taxon>
        <taxon>Caryophyllales</taxon>
        <taxon>Nepenthaceae</taxon>
        <taxon>Nepenthes</taxon>
    </lineage>
</organism>
<sequence length="427" mass="47802">MGCFATCFGSSRRKKCRRRSIKTSPSLPQKVEILEAFQVTGHPKQLKIDKATDLLPNSKDKGSEKVNTGGRNTVTFDLNVKICEGISTEEVRDDLKECHEKREESSGEEVGGDLAKCCREMIGGEFKEETNRDIHRQSDSHSSSLFTYPPNYRYQNCISGDDEYNDLLADDGDNDDDIEDGDEYNSKQMLVHEESSGSLFSLSMDSRKQTFAIETGNNEEVSSAITAINSQETEIKKIRPKENEQDERIYADSVLNPVENFTQWKEVRARAEVAEESQEKENLNLVHDFNITISEEPNFKPSMHSQKLNTLQSKHLDHDIPVDTSLSSWLAGAGAAPNTITSPASVGNSSTSERTRSFKDRPILGALTIEEIKQFSASSLPRWSLIQSPDNMPIIGTVGCYWNHTGQFTDSDCGSSSKRVKHQKQIQ</sequence>
<name>A0AAD3XN91_NEPGR</name>
<proteinExistence type="predicted"/>
<protein>
    <submittedName>
        <fullName evidence="2">Uncharacterized protein</fullName>
    </submittedName>
</protein>
<dbReference type="PANTHER" id="PTHR33318">
    <property type="entry name" value="ASPARTYL/GLUTAMYL-TRNA(ASN/GLN) AMIDOTRANSFERASE SUBUNIT"/>
    <property type="match status" value="1"/>
</dbReference>
<dbReference type="PANTHER" id="PTHR33318:SF22">
    <property type="entry name" value="SUPPRESSOR PROTEIN SRP40-LIKE ISOFORM X1"/>
    <property type="match status" value="1"/>
</dbReference>
<evidence type="ECO:0000256" key="1">
    <source>
        <dbReference type="SAM" id="MobiDB-lite"/>
    </source>
</evidence>
<evidence type="ECO:0000313" key="3">
    <source>
        <dbReference type="Proteomes" id="UP001279734"/>
    </source>
</evidence>
<comment type="caution">
    <text evidence="2">The sequence shown here is derived from an EMBL/GenBank/DDBJ whole genome shotgun (WGS) entry which is preliminary data.</text>
</comment>
<feature type="compositionally biased region" description="Polar residues" evidence="1">
    <location>
        <begin position="338"/>
        <end position="352"/>
    </location>
</feature>